<dbReference type="Pfam" id="PF00072">
    <property type="entry name" value="Response_reg"/>
    <property type="match status" value="1"/>
</dbReference>
<dbReference type="SMART" id="SM00267">
    <property type="entry name" value="GGDEF"/>
    <property type="match status" value="1"/>
</dbReference>
<dbReference type="eggNOG" id="COG5001">
    <property type="taxonomic scope" value="Bacteria"/>
</dbReference>
<organism evidence="4 5">
    <name type="scientific">Marinobacterium stanieri</name>
    <dbReference type="NCBI Taxonomy" id="49186"/>
    <lineage>
        <taxon>Bacteria</taxon>
        <taxon>Pseudomonadati</taxon>
        <taxon>Pseudomonadota</taxon>
        <taxon>Gammaproteobacteria</taxon>
        <taxon>Oceanospirillales</taxon>
        <taxon>Oceanospirillaceae</taxon>
        <taxon>Marinobacterium</taxon>
    </lineage>
</organism>
<dbReference type="SMART" id="SM00448">
    <property type="entry name" value="REC"/>
    <property type="match status" value="1"/>
</dbReference>
<dbReference type="STRING" id="49186.SAMN05421647_101189"/>
<protein>
    <submittedName>
        <fullName evidence="4">EAL domain, c-di-GMP-specific phosphodiesterase class I (Or its enzymatically inactive variant)</fullName>
    </submittedName>
</protein>
<evidence type="ECO:0000313" key="5">
    <source>
        <dbReference type="Proteomes" id="UP000186895"/>
    </source>
</evidence>
<dbReference type="InterPro" id="IPR001633">
    <property type="entry name" value="EAL_dom"/>
</dbReference>
<dbReference type="SUPFAM" id="SSF52172">
    <property type="entry name" value="CheY-like"/>
    <property type="match status" value="1"/>
</dbReference>
<dbReference type="InterPro" id="IPR029787">
    <property type="entry name" value="Nucleotide_cyclase"/>
</dbReference>
<keyword evidence="5" id="KW-1185">Reference proteome</keyword>
<gene>
    <name evidence="4" type="ORF">SAMN05421647_101189</name>
</gene>
<dbReference type="AlphaFoldDB" id="A0A1N6NB81"/>
<proteinExistence type="predicted"/>
<dbReference type="SMART" id="SM00052">
    <property type="entry name" value="EAL"/>
    <property type="match status" value="1"/>
</dbReference>
<dbReference type="InterPro" id="IPR001789">
    <property type="entry name" value="Sig_transdc_resp-reg_receiver"/>
</dbReference>
<dbReference type="SUPFAM" id="SSF55073">
    <property type="entry name" value="Nucleotide cyclase"/>
    <property type="match status" value="1"/>
</dbReference>
<sequence length="661" mass="72244">MDRKLLLVDDESAILRSLKRLFRRSGYQLLMAETAEEGLAICSQESPQVILSDFMLPGMNGSELLQKTSTLVPPPVGILLSGQAELNLVLDALNSGQVFKFITKPWDDQDLLDQVERAFKLFESQVLPPFVPGPGQCVLKLGANGALLQASTEADQMLQVQQHFMAGARLDELLPGMTPAKCDYLLHHPGSSITLGQEYGSGRFSLCSRVEAAGEHEVLLASLGGPAAEVAIEQKNRALGQSQILERIRSHLEEPDTPCMVACMEVARFRELNRQLGFMASSSLLSLLGQCIHKHLPPEVSFGVLGAEQFALLIPATEAEGVKQLTRLLEHFSEPQALMGRSVMVPLYAGYSLAGPEHGANEAESLLQQAASAVHSQACAGVVSEPRRYDPLLDEDVANRDRIENALFGALERNEFSLVYQPKVQLETGTIVGAEALLRWKNNELGNISPATFIPMAEENGLINIIGDWVLAAACAQVRVWRLQEVATVPISVNLAAPQLRNDSLVSKVTGIINESGSSPQDLKIELTETSLIQDIESSAERIEELRTLGVGIALDDFGTGYSSLSYLHRLPIDVLKIDKCFIDEISPDSGRGRLVKHIINMAHDMGYEVIAEGVESPYQLEVLREFGCDIVQGYVYSAPVAPNTLREMLVEQPFENQAFV</sequence>
<dbReference type="Proteomes" id="UP000186895">
    <property type="component" value="Unassembled WGS sequence"/>
</dbReference>
<dbReference type="InterPro" id="IPR043128">
    <property type="entry name" value="Rev_trsase/Diguanyl_cyclase"/>
</dbReference>
<dbReference type="GO" id="GO:0000160">
    <property type="term" value="P:phosphorelay signal transduction system"/>
    <property type="evidence" value="ECO:0007669"/>
    <property type="project" value="InterPro"/>
</dbReference>
<dbReference type="Gene3D" id="3.20.20.450">
    <property type="entry name" value="EAL domain"/>
    <property type="match status" value="1"/>
</dbReference>
<dbReference type="PROSITE" id="PS50110">
    <property type="entry name" value="RESPONSE_REGULATORY"/>
    <property type="match status" value="1"/>
</dbReference>
<dbReference type="InterPro" id="IPR011006">
    <property type="entry name" value="CheY-like_superfamily"/>
</dbReference>
<dbReference type="InterPro" id="IPR000160">
    <property type="entry name" value="GGDEF_dom"/>
</dbReference>
<evidence type="ECO:0000259" key="2">
    <source>
        <dbReference type="PROSITE" id="PS50110"/>
    </source>
</evidence>
<dbReference type="GO" id="GO:0071111">
    <property type="term" value="F:cyclic-guanylate-specific phosphodiesterase activity"/>
    <property type="evidence" value="ECO:0007669"/>
    <property type="project" value="InterPro"/>
</dbReference>
<reference evidence="5" key="1">
    <citation type="submission" date="2017-01" db="EMBL/GenBank/DDBJ databases">
        <authorList>
            <person name="Varghese N."/>
            <person name="Submissions S."/>
        </authorList>
    </citation>
    <scope>NUCLEOTIDE SEQUENCE [LARGE SCALE GENOMIC DNA]</scope>
    <source>
        <strain evidence="5">DSM 7027</strain>
    </source>
</reference>
<dbReference type="Gene3D" id="3.40.50.2300">
    <property type="match status" value="1"/>
</dbReference>
<dbReference type="SUPFAM" id="SSF141868">
    <property type="entry name" value="EAL domain-like"/>
    <property type="match status" value="1"/>
</dbReference>
<feature type="domain" description="EAL" evidence="3">
    <location>
        <begin position="400"/>
        <end position="654"/>
    </location>
</feature>
<dbReference type="PANTHER" id="PTHR33121:SF71">
    <property type="entry name" value="OXYGEN SENSOR PROTEIN DOSP"/>
    <property type="match status" value="1"/>
</dbReference>
<feature type="modified residue" description="4-aspartylphosphate" evidence="1">
    <location>
        <position position="53"/>
    </location>
</feature>
<evidence type="ECO:0000313" key="4">
    <source>
        <dbReference type="EMBL" id="SIP89320.1"/>
    </source>
</evidence>
<feature type="domain" description="Response regulatory" evidence="2">
    <location>
        <begin position="4"/>
        <end position="119"/>
    </location>
</feature>
<dbReference type="Pfam" id="PF00990">
    <property type="entry name" value="GGDEF"/>
    <property type="match status" value="1"/>
</dbReference>
<dbReference type="PROSITE" id="PS50883">
    <property type="entry name" value="EAL"/>
    <property type="match status" value="1"/>
</dbReference>
<dbReference type="EMBL" id="FTMN01000001">
    <property type="protein sequence ID" value="SIP89320.1"/>
    <property type="molecule type" value="Genomic_DNA"/>
</dbReference>
<accession>A0A1N6NB81</accession>
<dbReference type="RefSeq" id="WP_083702884.1">
    <property type="nucleotide sequence ID" value="NZ_FTMN01000001.1"/>
</dbReference>
<dbReference type="CDD" id="cd17569">
    <property type="entry name" value="REC_HupR-like"/>
    <property type="match status" value="1"/>
</dbReference>
<name>A0A1N6NB81_9GAMM</name>
<evidence type="ECO:0000256" key="1">
    <source>
        <dbReference type="PROSITE-ProRule" id="PRU00169"/>
    </source>
</evidence>
<dbReference type="CDD" id="cd01948">
    <property type="entry name" value="EAL"/>
    <property type="match status" value="1"/>
</dbReference>
<dbReference type="Pfam" id="PF00563">
    <property type="entry name" value="EAL"/>
    <property type="match status" value="1"/>
</dbReference>
<dbReference type="InterPro" id="IPR035919">
    <property type="entry name" value="EAL_sf"/>
</dbReference>
<dbReference type="PANTHER" id="PTHR33121">
    <property type="entry name" value="CYCLIC DI-GMP PHOSPHODIESTERASE PDEF"/>
    <property type="match status" value="1"/>
</dbReference>
<evidence type="ECO:0000259" key="3">
    <source>
        <dbReference type="PROSITE" id="PS50883"/>
    </source>
</evidence>
<dbReference type="InterPro" id="IPR050706">
    <property type="entry name" value="Cyclic-di-GMP_PDE-like"/>
</dbReference>
<dbReference type="Gene3D" id="3.30.70.270">
    <property type="match status" value="1"/>
</dbReference>
<keyword evidence="1" id="KW-0597">Phosphoprotein</keyword>